<evidence type="ECO:0000313" key="2">
    <source>
        <dbReference type="Proteomes" id="UP000502823"/>
    </source>
</evidence>
<dbReference type="AlphaFoldDB" id="A0A6L2PLI3"/>
<accession>A0A6L2PLI3</accession>
<organism evidence="1 2">
    <name type="scientific">Coptotermes formosanus</name>
    <name type="common">Formosan subterranean termite</name>
    <dbReference type="NCBI Taxonomy" id="36987"/>
    <lineage>
        <taxon>Eukaryota</taxon>
        <taxon>Metazoa</taxon>
        <taxon>Ecdysozoa</taxon>
        <taxon>Arthropoda</taxon>
        <taxon>Hexapoda</taxon>
        <taxon>Insecta</taxon>
        <taxon>Pterygota</taxon>
        <taxon>Neoptera</taxon>
        <taxon>Polyneoptera</taxon>
        <taxon>Dictyoptera</taxon>
        <taxon>Blattodea</taxon>
        <taxon>Blattoidea</taxon>
        <taxon>Termitoidae</taxon>
        <taxon>Rhinotermitidae</taxon>
        <taxon>Coptotermes</taxon>
    </lineage>
</organism>
<dbReference type="EMBL" id="BLKM01010672">
    <property type="protein sequence ID" value="GFG30937.1"/>
    <property type="molecule type" value="Genomic_DNA"/>
</dbReference>
<protein>
    <recommendedName>
        <fullName evidence="3">Lipase domain-containing protein</fullName>
    </recommendedName>
</protein>
<dbReference type="Proteomes" id="UP000502823">
    <property type="component" value="Unassembled WGS sequence"/>
</dbReference>
<evidence type="ECO:0008006" key="3">
    <source>
        <dbReference type="Google" id="ProtNLM"/>
    </source>
</evidence>
<dbReference type="InParanoid" id="A0A6L2PLI3"/>
<comment type="caution">
    <text evidence="1">The sequence shown here is derived from an EMBL/GenBank/DDBJ whole genome shotgun (WGS) entry which is preliminary data.</text>
</comment>
<dbReference type="Gene3D" id="3.40.50.1820">
    <property type="entry name" value="alpha/beta hydrolase"/>
    <property type="match status" value="1"/>
</dbReference>
<dbReference type="InterPro" id="IPR029058">
    <property type="entry name" value="AB_hydrolase_fold"/>
</dbReference>
<reference evidence="2" key="1">
    <citation type="submission" date="2020-01" db="EMBL/GenBank/DDBJ databases">
        <title>Draft genome sequence of the Termite Coptotermes fromosanus.</title>
        <authorList>
            <person name="Itakura S."/>
            <person name="Yosikawa Y."/>
            <person name="Umezawa K."/>
        </authorList>
    </citation>
    <scope>NUCLEOTIDE SEQUENCE [LARGE SCALE GENOMIC DNA]</scope>
</reference>
<feature type="non-terminal residue" evidence="1">
    <location>
        <position position="104"/>
    </location>
</feature>
<proteinExistence type="predicted"/>
<keyword evidence="2" id="KW-1185">Reference proteome</keyword>
<dbReference type="OrthoDB" id="199913at2759"/>
<gene>
    <name evidence="1" type="ORF">Cfor_08227</name>
</gene>
<evidence type="ECO:0000313" key="1">
    <source>
        <dbReference type="EMBL" id="GFG30937.1"/>
    </source>
</evidence>
<feature type="non-terminal residue" evidence="1">
    <location>
        <position position="1"/>
    </location>
</feature>
<sequence>NQKCCPDGECYDLGPPWQSLTRLAPAPNCIDDPVKYLLTNRANPTYPVVFSSGNFSNIKDYYNASKPTVILLHGYLQSEKPSEVRNMTVIYLTKVDANAISVDY</sequence>
<name>A0A6L2PLI3_COPFO</name>